<proteinExistence type="predicted"/>
<accession>A0A6G1J633</accession>
<feature type="non-terminal residue" evidence="1">
    <location>
        <position position="1"/>
    </location>
</feature>
<feature type="non-terminal residue" evidence="1">
    <location>
        <position position="251"/>
    </location>
</feature>
<dbReference type="OrthoDB" id="3750348at2759"/>
<reference evidence="1" key="1">
    <citation type="journal article" date="2020" name="Stud. Mycol.">
        <title>101 Dothideomycetes genomes: a test case for predicting lifestyles and emergence of pathogens.</title>
        <authorList>
            <person name="Haridas S."/>
            <person name="Albert R."/>
            <person name="Binder M."/>
            <person name="Bloem J."/>
            <person name="Labutti K."/>
            <person name="Salamov A."/>
            <person name="Andreopoulos B."/>
            <person name="Baker S."/>
            <person name="Barry K."/>
            <person name="Bills G."/>
            <person name="Bluhm B."/>
            <person name="Cannon C."/>
            <person name="Castanera R."/>
            <person name="Culley D."/>
            <person name="Daum C."/>
            <person name="Ezra D."/>
            <person name="Gonzalez J."/>
            <person name="Henrissat B."/>
            <person name="Kuo A."/>
            <person name="Liang C."/>
            <person name="Lipzen A."/>
            <person name="Lutzoni F."/>
            <person name="Magnuson J."/>
            <person name="Mondo S."/>
            <person name="Nolan M."/>
            <person name="Ohm R."/>
            <person name="Pangilinan J."/>
            <person name="Park H.-J."/>
            <person name="Ramirez L."/>
            <person name="Alfaro M."/>
            <person name="Sun H."/>
            <person name="Tritt A."/>
            <person name="Yoshinaga Y."/>
            <person name="Zwiers L.-H."/>
            <person name="Turgeon B."/>
            <person name="Goodwin S."/>
            <person name="Spatafora J."/>
            <person name="Crous P."/>
            <person name="Grigoriev I."/>
        </authorList>
    </citation>
    <scope>NUCLEOTIDE SEQUENCE</scope>
    <source>
        <strain evidence="1">CBS 122367</strain>
    </source>
</reference>
<organism evidence="1 2">
    <name type="scientific">Lentithecium fluviatile CBS 122367</name>
    <dbReference type="NCBI Taxonomy" id="1168545"/>
    <lineage>
        <taxon>Eukaryota</taxon>
        <taxon>Fungi</taxon>
        <taxon>Dikarya</taxon>
        <taxon>Ascomycota</taxon>
        <taxon>Pezizomycotina</taxon>
        <taxon>Dothideomycetes</taxon>
        <taxon>Pleosporomycetidae</taxon>
        <taxon>Pleosporales</taxon>
        <taxon>Massarineae</taxon>
        <taxon>Lentitheciaceae</taxon>
        <taxon>Lentithecium</taxon>
    </lineage>
</organism>
<sequence length="251" mass="27978">EDVTTINYTLTWTYLENPSNTTFAGIQQIDLCRCPQQSPHTSSSPTEDHIYTRYKCAGPDITFKGGKEDLWVLSPAYIESGQINFLRPAERWEVEGRPCGNVLSTCRAVYEEALPILYRGRNFLFLTGPCPRGRYQAYATQTFLERLNPLARSHVTAVSLIAQSYEEDCSVNDVGRAYADLVRYLGQSVPGFTTLCLNVWDERLVGAARECRRILETGAIEICLVRDPRGGMAVTCGDVEGFLEALEGGDV</sequence>
<keyword evidence="2" id="KW-1185">Reference proteome</keyword>
<dbReference type="AlphaFoldDB" id="A0A6G1J633"/>
<evidence type="ECO:0000313" key="1">
    <source>
        <dbReference type="EMBL" id="KAF2685695.1"/>
    </source>
</evidence>
<name>A0A6G1J633_9PLEO</name>
<gene>
    <name evidence="1" type="ORF">K458DRAFT_270664</name>
</gene>
<protein>
    <submittedName>
        <fullName evidence="1">Uncharacterized protein</fullName>
    </submittedName>
</protein>
<dbReference type="EMBL" id="MU005578">
    <property type="protein sequence ID" value="KAF2685695.1"/>
    <property type="molecule type" value="Genomic_DNA"/>
</dbReference>
<dbReference type="Proteomes" id="UP000799291">
    <property type="component" value="Unassembled WGS sequence"/>
</dbReference>
<evidence type="ECO:0000313" key="2">
    <source>
        <dbReference type="Proteomes" id="UP000799291"/>
    </source>
</evidence>